<evidence type="ECO:0000256" key="1">
    <source>
        <dbReference type="SAM" id="Phobius"/>
    </source>
</evidence>
<gene>
    <name evidence="2" type="ORF">V5O48_011705</name>
</gene>
<proteinExistence type="predicted"/>
<keyword evidence="3" id="KW-1185">Reference proteome</keyword>
<dbReference type="Proteomes" id="UP001465976">
    <property type="component" value="Unassembled WGS sequence"/>
</dbReference>
<organism evidence="2 3">
    <name type="scientific">Marasmius crinis-equi</name>
    <dbReference type="NCBI Taxonomy" id="585013"/>
    <lineage>
        <taxon>Eukaryota</taxon>
        <taxon>Fungi</taxon>
        <taxon>Dikarya</taxon>
        <taxon>Basidiomycota</taxon>
        <taxon>Agaricomycotina</taxon>
        <taxon>Agaricomycetes</taxon>
        <taxon>Agaricomycetidae</taxon>
        <taxon>Agaricales</taxon>
        <taxon>Marasmiineae</taxon>
        <taxon>Marasmiaceae</taxon>
        <taxon>Marasmius</taxon>
    </lineage>
</organism>
<keyword evidence="1" id="KW-1133">Transmembrane helix</keyword>
<protein>
    <submittedName>
        <fullName evidence="2">Uncharacterized protein</fullName>
    </submittedName>
</protein>
<accession>A0ABR3F4V0</accession>
<dbReference type="EMBL" id="JBAHYK010000967">
    <property type="protein sequence ID" value="KAL0570263.1"/>
    <property type="molecule type" value="Genomic_DNA"/>
</dbReference>
<evidence type="ECO:0000313" key="2">
    <source>
        <dbReference type="EMBL" id="KAL0570263.1"/>
    </source>
</evidence>
<keyword evidence="1" id="KW-0812">Transmembrane</keyword>
<comment type="caution">
    <text evidence="2">The sequence shown here is derived from an EMBL/GenBank/DDBJ whole genome shotgun (WGS) entry which is preliminary data.</text>
</comment>
<evidence type="ECO:0000313" key="3">
    <source>
        <dbReference type="Proteomes" id="UP001465976"/>
    </source>
</evidence>
<name>A0ABR3F4V0_9AGAR</name>
<feature type="transmembrane region" description="Helical" evidence="1">
    <location>
        <begin position="281"/>
        <end position="304"/>
    </location>
</feature>
<sequence length="376" mass="40771">MNVLFTRPNQPREVNGSQPQDFFFANDIGNVTTTINGLHLNGSCAPVDMDSTNLATLSSKDSLAQFCNSSIPHFQGNNFSTAEAAVKSYSVEYVNPSFSLSLNSCNNVTDSDSHPSHSRNVGYFHYDYTVGEGQPSRGLIQCRSTLSTGVANVSGLSHTYADFQEQELYKTTGSDGSKVEIDVTVMDPVGSVFWGLSQSGNGSRGLGIQDGLILGGLGFTYIGVGADREWASPSPNDISRDLWSAMMHSVGAVGVMSRDETPPFPALMPVPIAVYTRDLSYAFGAWFLLAFWLALIAVITAWGYRRTFSHNLDSYVAAELISREGCLLPKNVPIGGAEDNSRLKEPFKALNLGKEYDEQAGLESEKLKRSETGCSY</sequence>
<keyword evidence="1" id="KW-0472">Membrane</keyword>
<reference evidence="2 3" key="1">
    <citation type="submission" date="2024-02" db="EMBL/GenBank/DDBJ databases">
        <title>A draft genome for the cacao thread blight pathogen Marasmius crinis-equi.</title>
        <authorList>
            <person name="Cohen S.P."/>
            <person name="Baruah I.K."/>
            <person name="Amoako-Attah I."/>
            <person name="Bukari Y."/>
            <person name="Meinhardt L.W."/>
            <person name="Bailey B.A."/>
        </authorList>
    </citation>
    <scope>NUCLEOTIDE SEQUENCE [LARGE SCALE GENOMIC DNA]</scope>
    <source>
        <strain evidence="2 3">GH-76</strain>
    </source>
</reference>